<gene>
    <name evidence="2" type="ORF">MSZNOR_4972</name>
</gene>
<keyword evidence="3" id="KW-1185">Reference proteome</keyword>
<organism evidence="2 3">
    <name type="scientific">Methylocaldum szegediense</name>
    <dbReference type="NCBI Taxonomy" id="73780"/>
    <lineage>
        <taxon>Bacteria</taxon>
        <taxon>Pseudomonadati</taxon>
        <taxon>Pseudomonadota</taxon>
        <taxon>Gammaproteobacteria</taxon>
        <taxon>Methylococcales</taxon>
        <taxon>Methylococcaceae</taxon>
        <taxon>Methylocaldum</taxon>
    </lineage>
</organism>
<feature type="region of interest" description="Disordered" evidence="1">
    <location>
        <begin position="42"/>
        <end position="78"/>
    </location>
</feature>
<proteinExistence type="predicted"/>
<accession>A0ABN8XEG9</accession>
<dbReference type="Proteomes" id="UP001162030">
    <property type="component" value="Chromosome"/>
</dbReference>
<evidence type="ECO:0000256" key="1">
    <source>
        <dbReference type="SAM" id="MobiDB-lite"/>
    </source>
</evidence>
<evidence type="ECO:0000313" key="2">
    <source>
        <dbReference type="EMBL" id="CAI8974703.1"/>
    </source>
</evidence>
<sequence length="78" mass="8398">MGILKRKKTYGPSAAPLVVHLSFFHFDWVNFIDSFRVRPGAGIREPDGLPSQSSALDFDAGAQLPPRSRALGCGGPNT</sequence>
<evidence type="ECO:0008006" key="4">
    <source>
        <dbReference type="Google" id="ProtNLM"/>
    </source>
</evidence>
<evidence type="ECO:0000313" key="3">
    <source>
        <dbReference type="Proteomes" id="UP001162030"/>
    </source>
</evidence>
<name>A0ABN8XEG9_9GAMM</name>
<dbReference type="EMBL" id="OX458333">
    <property type="protein sequence ID" value="CAI8974703.1"/>
    <property type="molecule type" value="Genomic_DNA"/>
</dbReference>
<protein>
    <recommendedName>
        <fullName evidence="4">Transposase</fullName>
    </recommendedName>
</protein>
<reference evidence="2 3" key="1">
    <citation type="submission" date="2023-03" db="EMBL/GenBank/DDBJ databases">
        <authorList>
            <person name="Pearce D."/>
        </authorList>
    </citation>
    <scope>NUCLEOTIDE SEQUENCE [LARGE SCALE GENOMIC DNA]</scope>
    <source>
        <strain evidence="2">Msz</strain>
    </source>
</reference>